<sequence>MASSRWDTSYMKHAGQDDQEAGTKEPRPGCV</sequence>
<dbReference type="Proteomes" id="UP001322138">
    <property type="component" value="Unassembled WGS sequence"/>
</dbReference>
<feature type="compositionally biased region" description="Basic and acidic residues" evidence="1">
    <location>
        <begin position="21"/>
        <end position="31"/>
    </location>
</feature>
<proteinExistence type="predicted"/>
<gene>
    <name evidence="2" type="ORF">QC761_104795</name>
</gene>
<accession>A0ABR0FXN0</accession>
<keyword evidence="3" id="KW-1185">Reference proteome</keyword>
<evidence type="ECO:0000313" key="2">
    <source>
        <dbReference type="EMBL" id="KAK4647829.1"/>
    </source>
</evidence>
<dbReference type="GeneID" id="87893220"/>
<comment type="caution">
    <text evidence="2">The sequence shown here is derived from an EMBL/GenBank/DDBJ whole genome shotgun (WGS) entry which is preliminary data.</text>
</comment>
<feature type="region of interest" description="Disordered" evidence="1">
    <location>
        <begin position="1"/>
        <end position="31"/>
    </location>
</feature>
<evidence type="ECO:0000256" key="1">
    <source>
        <dbReference type="SAM" id="MobiDB-lite"/>
    </source>
</evidence>
<evidence type="ECO:0000313" key="3">
    <source>
        <dbReference type="Proteomes" id="UP001322138"/>
    </source>
</evidence>
<organism evidence="2 3">
    <name type="scientific">Podospora bellae-mahoneyi</name>
    <dbReference type="NCBI Taxonomy" id="2093777"/>
    <lineage>
        <taxon>Eukaryota</taxon>
        <taxon>Fungi</taxon>
        <taxon>Dikarya</taxon>
        <taxon>Ascomycota</taxon>
        <taxon>Pezizomycotina</taxon>
        <taxon>Sordariomycetes</taxon>
        <taxon>Sordariomycetidae</taxon>
        <taxon>Sordariales</taxon>
        <taxon>Podosporaceae</taxon>
        <taxon>Podospora</taxon>
    </lineage>
</organism>
<protein>
    <submittedName>
        <fullName evidence="2">Uncharacterized protein</fullName>
    </submittedName>
</protein>
<dbReference type="RefSeq" id="XP_062736805.1">
    <property type="nucleotide sequence ID" value="XM_062873738.1"/>
</dbReference>
<reference evidence="2 3" key="1">
    <citation type="journal article" date="2023" name="bioRxiv">
        <title>High-quality genome assemblies of four members of thePodospora anserinaspecies complex.</title>
        <authorList>
            <person name="Ament-Velasquez S.L."/>
            <person name="Vogan A.A."/>
            <person name="Wallerman O."/>
            <person name="Hartmann F."/>
            <person name="Gautier V."/>
            <person name="Silar P."/>
            <person name="Giraud T."/>
            <person name="Johannesson H."/>
        </authorList>
    </citation>
    <scope>NUCLEOTIDE SEQUENCE [LARGE SCALE GENOMIC DNA]</scope>
    <source>
        <strain evidence="2 3">CBS 112042</strain>
    </source>
</reference>
<name>A0ABR0FXN0_9PEZI</name>
<dbReference type="EMBL" id="JAFFGZ010000001">
    <property type="protein sequence ID" value="KAK4647829.1"/>
    <property type="molecule type" value="Genomic_DNA"/>
</dbReference>